<evidence type="ECO:0000313" key="1">
    <source>
        <dbReference type="EMBL" id="GAV00119.1"/>
    </source>
</evidence>
<proteinExistence type="predicted"/>
<protein>
    <submittedName>
        <fullName evidence="1">Uncharacterized protein</fullName>
    </submittedName>
</protein>
<reference evidence="1 2" key="1">
    <citation type="journal article" date="2016" name="Nat. Commun.">
        <title>Extremotolerant tardigrade genome and improved radiotolerance of human cultured cells by tardigrade-unique protein.</title>
        <authorList>
            <person name="Hashimoto T."/>
            <person name="Horikawa D.D."/>
            <person name="Saito Y."/>
            <person name="Kuwahara H."/>
            <person name="Kozuka-Hata H."/>
            <person name="Shin-I T."/>
            <person name="Minakuchi Y."/>
            <person name="Ohishi K."/>
            <person name="Motoyama A."/>
            <person name="Aizu T."/>
            <person name="Enomoto A."/>
            <person name="Kondo K."/>
            <person name="Tanaka S."/>
            <person name="Hara Y."/>
            <person name="Koshikawa S."/>
            <person name="Sagara H."/>
            <person name="Miura T."/>
            <person name="Yokobori S."/>
            <person name="Miyagawa K."/>
            <person name="Suzuki Y."/>
            <person name="Kubo T."/>
            <person name="Oyama M."/>
            <person name="Kohara Y."/>
            <person name="Fujiyama A."/>
            <person name="Arakawa K."/>
            <person name="Katayama T."/>
            <person name="Toyoda A."/>
            <person name="Kunieda T."/>
        </authorList>
    </citation>
    <scope>NUCLEOTIDE SEQUENCE [LARGE SCALE GENOMIC DNA]</scope>
    <source>
        <strain evidence="1 2">YOKOZUNA-1</strain>
    </source>
</reference>
<sequence length="57" mass="6592">MVEYFELLVTEMAVEKRSFSRTTQFTPEANTFRNWCAAHIVNKIAEVAIKKKVVTVD</sequence>
<accession>A0A1D1VNM3</accession>
<dbReference type="EMBL" id="BDGG01000005">
    <property type="protein sequence ID" value="GAV00119.1"/>
    <property type="molecule type" value="Genomic_DNA"/>
</dbReference>
<comment type="caution">
    <text evidence="1">The sequence shown here is derived from an EMBL/GenBank/DDBJ whole genome shotgun (WGS) entry which is preliminary data.</text>
</comment>
<evidence type="ECO:0000313" key="2">
    <source>
        <dbReference type="Proteomes" id="UP000186922"/>
    </source>
</evidence>
<keyword evidence="2" id="KW-1185">Reference proteome</keyword>
<name>A0A1D1VNM3_RAMVA</name>
<organism evidence="1 2">
    <name type="scientific">Ramazzottius varieornatus</name>
    <name type="common">Water bear</name>
    <name type="synonym">Tardigrade</name>
    <dbReference type="NCBI Taxonomy" id="947166"/>
    <lineage>
        <taxon>Eukaryota</taxon>
        <taxon>Metazoa</taxon>
        <taxon>Ecdysozoa</taxon>
        <taxon>Tardigrada</taxon>
        <taxon>Eutardigrada</taxon>
        <taxon>Parachela</taxon>
        <taxon>Hypsibioidea</taxon>
        <taxon>Ramazzottiidae</taxon>
        <taxon>Ramazzottius</taxon>
    </lineage>
</organism>
<dbReference type="AlphaFoldDB" id="A0A1D1VNM3"/>
<dbReference type="Proteomes" id="UP000186922">
    <property type="component" value="Unassembled WGS sequence"/>
</dbReference>
<gene>
    <name evidence="1" type="primary">RvY_11011-1</name>
    <name evidence="1" type="synonym">RvY_11011.1</name>
    <name evidence="1" type="ORF">RvY_11011</name>
</gene>